<dbReference type="Proteomes" id="UP000283634">
    <property type="component" value="Unassembled WGS sequence"/>
</dbReference>
<name>A0A422MPL7_TRYRA</name>
<keyword evidence="3" id="KW-0732">Signal</keyword>
<dbReference type="InterPro" id="IPR026856">
    <property type="entry name" value="Sialidase_fam"/>
</dbReference>
<feature type="chain" id="PRO_5019047065" evidence="3">
    <location>
        <begin position="37"/>
        <end position="777"/>
    </location>
</feature>
<dbReference type="GO" id="GO:0004308">
    <property type="term" value="F:exo-alpha-sialidase activity"/>
    <property type="evidence" value="ECO:0007669"/>
    <property type="project" value="InterPro"/>
</dbReference>
<feature type="compositionally biased region" description="Basic and acidic residues" evidence="2">
    <location>
        <begin position="672"/>
        <end position="777"/>
    </location>
</feature>
<dbReference type="Pfam" id="PF13859">
    <property type="entry name" value="BNR_3"/>
    <property type="match status" value="1"/>
</dbReference>
<keyword evidence="1" id="KW-0677">Repeat</keyword>
<dbReference type="CDD" id="cd15482">
    <property type="entry name" value="Sialidase_non-viral"/>
    <property type="match status" value="1"/>
</dbReference>
<dbReference type="RefSeq" id="XP_029233153.1">
    <property type="nucleotide sequence ID" value="XM_029386989.1"/>
</dbReference>
<organism evidence="6 7">
    <name type="scientific">Trypanosoma rangeli</name>
    <dbReference type="NCBI Taxonomy" id="5698"/>
    <lineage>
        <taxon>Eukaryota</taxon>
        <taxon>Discoba</taxon>
        <taxon>Euglenozoa</taxon>
        <taxon>Kinetoplastea</taxon>
        <taxon>Metakinetoplastina</taxon>
        <taxon>Trypanosomatida</taxon>
        <taxon>Trypanosomatidae</taxon>
        <taxon>Trypanosoma</taxon>
        <taxon>Herpetosoma</taxon>
    </lineage>
</organism>
<dbReference type="VEuPathDB" id="TriTrypDB:TRSC58_07108"/>
<keyword evidence="7" id="KW-1185">Reference proteome</keyword>
<dbReference type="InterPro" id="IPR011040">
    <property type="entry name" value="Sialidase"/>
</dbReference>
<dbReference type="SUPFAM" id="SSF49899">
    <property type="entry name" value="Concanavalin A-like lectins/glucanases"/>
    <property type="match status" value="1"/>
</dbReference>
<dbReference type="InterPro" id="IPR036278">
    <property type="entry name" value="Sialidase_sf"/>
</dbReference>
<dbReference type="SUPFAM" id="SSF50939">
    <property type="entry name" value="Sialidases"/>
    <property type="match status" value="1"/>
</dbReference>
<dbReference type="EMBL" id="MKGL01000932">
    <property type="protein sequence ID" value="RNE95159.1"/>
    <property type="molecule type" value="Genomic_DNA"/>
</dbReference>
<dbReference type="Gene3D" id="2.60.120.200">
    <property type="match status" value="1"/>
</dbReference>
<dbReference type="InterPro" id="IPR013320">
    <property type="entry name" value="ConA-like_dom_sf"/>
</dbReference>
<sequence>MSEQWHVLNMCRHLFSFSVQLLFVLLICFGSAAVHAERNKPNEMQIPDPVSLFVPHRTIVETQGQSQTRDSFAHPSLASAGGVLVALAEGNIFFQHSRDNQTWITYADIVAGYVDSAESWPSFVAKVSANKSKAYNIFNTTTQEEHNDRVRYAVRPTTIAKGNKVFLLVGNYHQKYDPSSKKWIASSQGLDLLVGEATQDKVIQWGKSTSLVPQIEPSAKQLDLDQFIGCGGSGVVMEDGTLVFPVTARKIGDDEFLATIIYSKDDGKNWVLPHGALPLRCTDPLIVEWEHGQLVMVVKCIFLLRVFESRDMGATWKEAVRTLTRVHPRVFPNSSRTAERVGSIATATIAGKKVMLYTQKGILRDDPLQATALYLWVTDNNRTFHVGPISMDPYTTPTSGNTLLYSKNALYFLQERGSFRESSLFLAPLTEQLKTITSVLETWAKLDSYLSELSVPTAGLVGFLSDASGEGTWNDAYRCVNATVRNATKVENGFNFTGSESYAMWPVNMWTHHYVDSFVNYEFTLVATVKIHKVTNESVPLLGAGLEDKGNRKFVGLSYTPANEWGTVFDDLTTIRNSTWELGKEYKVALMLQGNKGSVYVDGVLVGNTNKLPPLKLRRHDISHFYFGGGENSSVTVKNVFLYNRPLNAMELKAVDSYDASEQSAGDSYDASEQRVGDSYDASEQRVGDSYDASEQHADGSYDASEQRVGDSYDASEQHAGDSYDASEQRAGDSYDASEQRVGDSYDASEQRAGDSYDASEQRAGDSYDASEQRVGD</sequence>
<feature type="non-terminal residue" evidence="6">
    <location>
        <position position="777"/>
    </location>
</feature>
<dbReference type="VEuPathDB" id="TriTrypDB:TRSC58_06827"/>
<evidence type="ECO:0000256" key="1">
    <source>
        <dbReference type="ARBA" id="ARBA00022737"/>
    </source>
</evidence>
<evidence type="ECO:0000256" key="3">
    <source>
        <dbReference type="SAM" id="SignalP"/>
    </source>
</evidence>
<evidence type="ECO:0000259" key="5">
    <source>
        <dbReference type="Pfam" id="PF22925"/>
    </source>
</evidence>
<accession>A0A422MPL7</accession>
<protein>
    <submittedName>
        <fullName evidence="6">Group II trans-sialidase superfamily</fullName>
    </submittedName>
</protein>
<dbReference type="PANTHER" id="PTHR10628:SF30">
    <property type="entry name" value="EXO-ALPHA-SIALIDASE"/>
    <property type="match status" value="1"/>
</dbReference>
<feature type="domain" description="Trans-sialidase C-terminal" evidence="5">
    <location>
        <begin position="456"/>
        <end position="649"/>
    </location>
</feature>
<proteinExistence type="predicted"/>
<gene>
    <name evidence="6" type="ORF">TraAM80_10364</name>
</gene>
<reference evidence="6 7" key="1">
    <citation type="journal article" date="2018" name="BMC Genomics">
        <title>Genomic comparison of Trypanosoma conorhini and Trypanosoma rangeli to Trypanosoma cruzi strains of high and low virulence.</title>
        <authorList>
            <person name="Bradwell K.R."/>
            <person name="Koparde V.N."/>
            <person name="Matveyev A.V."/>
            <person name="Serrano M.G."/>
            <person name="Alves J.M."/>
            <person name="Parikh H."/>
            <person name="Huang B."/>
            <person name="Lee V."/>
            <person name="Espinosa-Alvarez O."/>
            <person name="Ortiz P.A."/>
            <person name="Costa-Martins A.G."/>
            <person name="Teixeira M.M."/>
            <person name="Buck G.A."/>
        </authorList>
    </citation>
    <scope>NUCLEOTIDE SEQUENCE [LARGE SCALE GENOMIC DNA]</scope>
    <source>
        <strain evidence="6 7">AM80</strain>
    </source>
</reference>
<comment type="caution">
    <text evidence="6">The sequence shown here is derived from an EMBL/GenBank/DDBJ whole genome shotgun (WGS) entry which is preliminary data.</text>
</comment>
<dbReference type="AlphaFoldDB" id="A0A422MPL7"/>
<dbReference type="GO" id="GO:0006689">
    <property type="term" value="P:ganglioside catabolic process"/>
    <property type="evidence" value="ECO:0007669"/>
    <property type="project" value="TreeGrafter"/>
</dbReference>
<dbReference type="OMA" id="VNTWEEN"/>
<evidence type="ECO:0000259" key="4">
    <source>
        <dbReference type="Pfam" id="PF13859"/>
    </source>
</evidence>
<dbReference type="PANTHER" id="PTHR10628">
    <property type="entry name" value="SIALIDASE"/>
    <property type="match status" value="1"/>
</dbReference>
<dbReference type="GO" id="GO:0009313">
    <property type="term" value="P:oligosaccharide catabolic process"/>
    <property type="evidence" value="ECO:0007669"/>
    <property type="project" value="TreeGrafter"/>
</dbReference>
<dbReference type="PRINTS" id="PR01803">
    <property type="entry name" value="TCSIALIDASE"/>
</dbReference>
<dbReference type="GO" id="GO:0016020">
    <property type="term" value="C:membrane"/>
    <property type="evidence" value="ECO:0007669"/>
    <property type="project" value="TreeGrafter"/>
</dbReference>
<dbReference type="GeneID" id="40334297"/>
<dbReference type="GO" id="GO:0005737">
    <property type="term" value="C:cytoplasm"/>
    <property type="evidence" value="ECO:0007669"/>
    <property type="project" value="TreeGrafter"/>
</dbReference>
<evidence type="ECO:0000256" key="2">
    <source>
        <dbReference type="SAM" id="MobiDB-lite"/>
    </source>
</evidence>
<dbReference type="InterPro" id="IPR055239">
    <property type="entry name" value="TS_C"/>
</dbReference>
<dbReference type="InterPro" id="IPR008377">
    <property type="entry name" value="Sialidase_trypan"/>
</dbReference>
<feature type="domain" description="Sialidase" evidence="4">
    <location>
        <begin position="75"/>
        <end position="411"/>
    </location>
</feature>
<dbReference type="Gene3D" id="2.120.10.10">
    <property type="match status" value="1"/>
</dbReference>
<evidence type="ECO:0000313" key="6">
    <source>
        <dbReference type="EMBL" id="RNE95159.1"/>
    </source>
</evidence>
<feature type="region of interest" description="Disordered" evidence="2">
    <location>
        <begin position="663"/>
        <end position="777"/>
    </location>
</feature>
<feature type="signal peptide" evidence="3">
    <location>
        <begin position="1"/>
        <end position="36"/>
    </location>
</feature>
<dbReference type="Pfam" id="PF22925">
    <property type="entry name" value="TS_C"/>
    <property type="match status" value="1"/>
</dbReference>
<dbReference type="OrthoDB" id="245663at2759"/>
<evidence type="ECO:0000313" key="7">
    <source>
        <dbReference type="Proteomes" id="UP000283634"/>
    </source>
</evidence>